<gene>
    <name evidence="6" type="ORF">GCM10010862_19920</name>
</gene>
<dbReference type="EC" id="5.1.3.3" evidence="5"/>
<dbReference type="Pfam" id="PF01263">
    <property type="entry name" value="Aldose_epim"/>
    <property type="match status" value="1"/>
</dbReference>
<dbReference type="InterPro" id="IPR011013">
    <property type="entry name" value="Gal_mutarotase_sf_dom"/>
</dbReference>
<dbReference type="InterPro" id="IPR015443">
    <property type="entry name" value="Aldose_1-epimerase"/>
</dbReference>
<protein>
    <recommendedName>
        <fullName evidence="5">Aldose 1-epimerase</fullName>
        <ecNumber evidence="5">5.1.3.3</ecNumber>
    </recommendedName>
</protein>
<dbReference type="InterPro" id="IPR008183">
    <property type="entry name" value="Aldose_1/G6P_1-epimerase"/>
</dbReference>
<keyword evidence="4 5" id="KW-0119">Carbohydrate metabolism</keyword>
<evidence type="ECO:0000256" key="1">
    <source>
        <dbReference type="ARBA" id="ARBA00005028"/>
    </source>
</evidence>
<evidence type="ECO:0000313" key="7">
    <source>
        <dbReference type="Proteomes" id="UP001156691"/>
    </source>
</evidence>
<evidence type="ECO:0000256" key="4">
    <source>
        <dbReference type="ARBA" id="ARBA00023277"/>
    </source>
</evidence>
<dbReference type="PIRSF" id="PIRSF005096">
    <property type="entry name" value="GALM"/>
    <property type="match status" value="1"/>
</dbReference>
<evidence type="ECO:0000256" key="3">
    <source>
        <dbReference type="ARBA" id="ARBA00023235"/>
    </source>
</evidence>
<evidence type="ECO:0000256" key="5">
    <source>
        <dbReference type="PIRNR" id="PIRNR005096"/>
    </source>
</evidence>
<reference evidence="7" key="1">
    <citation type="journal article" date="2019" name="Int. J. Syst. Evol. Microbiol.">
        <title>The Global Catalogue of Microorganisms (GCM) 10K type strain sequencing project: providing services to taxonomists for standard genome sequencing and annotation.</title>
        <authorList>
            <consortium name="The Broad Institute Genomics Platform"/>
            <consortium name="The Broad Institute Genome Sequencing Center for Infectious Disease"/>
            <person name="Wu L."/>
            <person name="Ma J."/>
        </authorList>
    </citation>
    <scope>NUCLEOTIDE SEQUENCE [LARGE SCALE GENOMIC DNA]</scope>
    <source>
        <strain evidence="7">NBRC 112416</strain>
    </source>
</reference>
<comment type="similarity">
    <text evidence="2 5">Belongs to the aldose epimerase family.</text>
</comment>
<dbReference type="Gene3D" id="2.70.98.10">
    <property type="match status" value="1"/>
</dbReference>
<sequence>MRHPARIDIVPSELKAKPMHDEKVFRIARAGVAIDVIEYGARLQRCLVPDRHGVIADVVPGVERSSDYVERGGTMGAVLGRYGNRIGYGRIRIHDATYQLSRNDGDHTMHGGAGHFGTRWWRGAVHGPDSVVLELTSENGDQGWPGEMRARVVYTLTDQADLVIEMSAVCDQDTYVNMLFHGYWNLGGHASGSVAEHLLKVAADRYTPKGDNGLPTGELHNVADSPFDFRAPKRVGTDLAATGRGYAHNLCLRDHQEGHCRPAAWLLDPVSGRALILETDQPGLQIFTANSWSNLSGKDGAVYQAHSGLALESQQHPNTPNTPSFAPKLVRAGEMYAHRMVVRFRALGAEGAGAFFND</sequence>
<dbReference type="InterPro" id="IPR047215">
    <property type="entry name" value="Galactose_mutarotase-like"/>
</dbReference>
<keyword evidence="7" id="KW-1185">Reference proteome</keyword>
<comment type="pathway">
    <text evidence="1 5">Carbohydrate metabolism; hexose metabolism.</text>
</comment>
<dbReference type="PANTHER" id="PTHR10091:SF0">
    <property type="entry name" value="GALACTOSE MUTAROTASE"/>
    <property type="match status" value="1"/>
</dbReference>
<dbReference type="InterPro" id="IPR014718">
    <property type="entry name" value="GH-type_carb-bd"/>
</dbReference>
<dbReference type="CDD" id="cd09019">
    <property type="entry name" value="galactose_mutarotase_like"/>
    <property type="match status" value="1"/>
</dbReference>
<accession>A0ABQ5W3V7</accession>
<keyword evidence="3 5" id="KW-0413">Isomerase</keyword>
<evidence type="ECO:0000313" key="6">
    <source>
        <dbReference type="EMBL" id="GLQ54733.1"/>
    </source>
</evidence>
<name>A0ABQ5W3V7_9HYPH</name>
<comment type="catalytic activity">
    <reaction evidence="5">
        <text>alpha-D-glucose = beta-D-glucose</text>
        <dbReference type="Rhea" id="RHEA:10264"/>
        <dbReference type="ChEBI" id="CHEBI:15903"/>
        <dbReference type="ChEBI" id="CHEBI:17925"/>
        <dbReference type="EC" id="5.1.3.3"/>
    </reaction>
</comment>
<proteinExistence type="inferred from homology"/>
<dbReference type="NCBIfam" id="NF008277">
    <property type="entry name" value="PRK11055.1"/>
    <property type="match status" value="1"/>
</dbReference>
<dbReference type="Proteomes" id="UP001156691">
    <property type="component" value="Unassembled WGS sequence"/>
</dbReference>
<comment type="caution">
    <text evidence="6">The sequence shown here is derived from an EMBL/GenBank/DDBJ whole genome shotgun (WGS) entry which is preliminary data.</text>
</comment>
<organism evidence="6 7">
    <name type="scientific">Devosia nitrariae</name>
    <dbReference type="NCBI Taxonomy" id="2071872"/>
    <lineage>
        <taxon>Bacteria</taxon>
        <taxon>Pseudomonadati</taxon>
        <taxon>Pseudomonadota</taxon>
        <taxon>Alphaproteobacteria</taxon>
        <taxon>Hyphomicrobiales</taxon>
        <taxon>Devosiaceae</taxon>
        <taxon>Devosia</taxon>
    </lineage>
</organism>
<dbReference type="SUPFAM" id="SSF74650">
    <property type="entry name" value="Galactose mutarotase-like"/>
    <property type="match status" value="1"/>
</dbReference>
<evidence type="ECO:0000256" key="2">
    <source>
        <dbReference type="ARBA" id="ARBA00006206"/>
    </source>
</evidence>
<dbReference type="EMBL" id="BSNS01000009">
    <property type="protein sequence ID" value="GLQ54733.1"/>
    <property type="molecule type" value="Genomic_DNA"/>
</dbReference>
<dbReference type="PANTHER" id="PTHR10091">
    <property type="entry name" value="ALDOSE-1-EPIMERASE"/>
    <property type="match status" value="1"/>
</dbReference>